<feature type="compositionally biased region" description="Acidic residues" evidence="4">
    <location>
        <begin position="1353"/>
        <end position="1363"/>
    </location>
</feature>
<dbReference type="Pfam" id="PF08161">
    <property type="entry name" value="RRP12_HEAT"/>
    <property type="match status" value="1"/>
</dbReference>
<dbReference type="RefSeq" id="XP_018011596.1">
    <property type="nucleotide sequence ID" value="XM_018156107.2"/>
</dbReference>
<evidence type="ECO:0000259" key="6">
    <source>
        <dbReference type="Pfam" id="PF25772"/>
    </source>
</evidence>
<reference evidence="8" key="1">
    <citation type="submission" date="2025-08" db="UniProtKB">
        <authorList>
            <consortium name="RefSeq"/>
        </authorList>
    </citation>
    <scope>IDENTIFICATION</scope>
    <source>
        <tissue evidence="8">Whole organism</tissue>
    </source>
</reference>
<evidence type="ECO:0000256" key="3">
    <source>
        <dbReference type="ARBA" id="ARBA00023242"/>
    </source>
</evidence>
<dbReference type="Gene3D" id="1.25.10.10">
    <property type="entry name" value="Leucine-rich Repeat Variant"/>
    <property type="match status" value="1"/>
</dbReference>
<feature type="domain" description="RRP12 HEAT" evidence="5">
    <location>
        <begin position="554"/>
        <end position="820"/>
    </location>
</feature>
<dbReference type="KEGG" id="hazt:108668853"/>
<gene>
    <name evidence="8" type="primary">LOC108668853</name>
</gene>
<dbReference type="Pfam" id="PF25772">
    <property type="entry name" value="HEAT_RRP12_N"/>
    <property type="match status" value="1"/>
</dbReference>
<feature type="region of interest" description="Disordered" evidence="4">
    <location>
        <begin position="1219"/>
        <end position="1450"/>
    </location>
</feature>
<dbReference type="PANTHER" id="PTHR48287">
    <property type="entry name" value="ARM REPEAT SUPERFAMILY PROTEIN"/>
    <property type="match status" value="1"/>
</dbReference>
<comment type="subcellular location">
    <subcellularLocation>
        <location evidence="1">Nucleus</location>
    </subcellularLocation>
</comment>
<sequence length="1450" mass="159955">MGVKLKRLKGGSKGMKWKHGQSCLSNPAAAKFREKAKLGFFEKIENSNLTKDALAKHTADLQSVAGVSQAASVHSFALSNSQFASAPSVLSVPRSTTTAKISIGYAPPSESVKRVLDLQKEMEDMAIDAEDDLKSQAKTFATQYTTCSIPAFENFFNKLSIQSEHQVLMLSFHATIQDIIKEKNLPENPSSYFVAIIMSLEGMLEDKDKVAAGLALLVRVIKTVPLRVLRAKCDKFGEILNTIISKYQDSDNVQLLSHVLGCLSILLRAQHLARWYKDDELKTWLKNILVFTLHTQPKVRKSGQYNVSAVLKGSQFMVTSPLRCVGDDAVTTTGDTADDGSSDDDGEGNGEEESKSKKRNQQKEEQDSGDEMEADQLVNGVAHDDDLEELDKPLEVHPAADLVADFLIGQLKTSGTLSSSNKTILHMLVFTRQVIMALPKHKLQGVLQRLVSLVSLGTGLVNSSVMQALQALCSCSPPPSVLPLSLTNHLLGVLTKHTPGVSSALIAPPHDPVAVRSWSAVVTAAVLHVLRLDAVQGLERASEWLSVLLKYWRSDNVQVLLAVEESVSNILSAVYDILTTETTAEHESTIRTIMHHLEQGLSYQCQGAWPCIFRLLGQCYSELGLYYAPIMMPSLQNLCQLMANDSLAAGGELEKAIGKAVQGLGVEAVVCSSPFDITGDITKDEKNLWLLPLLRKFVKGSRLLFFKDNFVPLAEKCFNVVAKLESEAAPNVRLVSTYKTVEYQIWAMLPSFACEAVDVEEAQSNKAFAKLVCRLIEHSEASRIDAMAALRNMIAADGSSSGRIARNSSNYLPALFNLFVKAPKTSHNTDKPDTIDPSHRLAALSTIIAYLKIVPPSQCETSMNAILGKYKAETKQHRKRALLHLARCFVPYVNSKLIEELFEIITPLIKTAKDKKEQKAAYRVLEQVLAADTDGTREFVNKELLALSDLLIKSVSKATNSSRAPRLRCAKAVLLAVSENAGAETREEFLQRVVGESVMCCGRSNSTATRRAAFAVLAELPQSLSRILKVNEDTTVRECMRLLSSGLLGRPSLCANTIIAVTAFTYQCKETMPLDILEQNVSNMCLLLASPSREIVQACLSFVKGVVTLYPVAVLGPCVNKIINGIVSLTPDCSRKFRLKTKSILARLMRKFGDDYITKLVPLKHVTLHKRLRNLRKEASRARRARDAEDEEEDQDDDADELFSGKAPSTLDEILAEIDPDLNDEDEDEAPRSSRAEQRRQKSKPTTAWVAEGESDDEVLDLLGPEAASAIMTKKPREKKPASARNRNDDEDENGGFSLDPATGKLLIIEDRKEKRDAHSSDHIAVDDMDDMLRMKDGAQAGKISNKKRSRPDDDDDDDDAPDDLPQPRKPKKPKFDYGAEFRSKKGRGDIMRKGQRQKPFAYVPLSKSSLNRRKQAKYEGQFKSVVKGAKKGVRQGSKLRKSGKKNLTR</sequence>
<feature type="compositionally biased region" description="Basic and acidic residues" evidence="4">
    <location>
        <begin position="1230"/>
        <end position="1240"/>
    </location>
</feature>
<feature type="region of interest" description="Disordered" evidence="4">
    <location>
        <begin position="329"/>
        <end position="374"/>
    </location>
</feature>
<dbReference type="InterPro" id="IPR057860">
    <property type="entry name" value="HEAT_RRP12_N"/>
</dbReference>
<feature type="domain" description="RRP12 N-terminal HEAT" evidence="6">
    <location>
        <begin position="160"/>
        <end position="315"/>
    </location>
</feature>
<dbReference type="InterPro" id="IPR011989">
    <property type="entry name" value="ARM-like"/>
</dbReference>
<keyword evidence="3" id="KW-0539">Nucleus</keyword>
<feature type="compositionally biased region" description="Basic and acidic residues" evidence="4">
    <location>
        <begin position="1308"/>
        <end position="1337"/>
    </location>
</feature>
<feature type="compositionally biased region" description="Acidic residues" evidence="4">
    <location>
        <begin position="1219"/>
        <end position="1229"/>
    </location>
</feature>
<dbReference type="OMA" id="PDQMKHR"/>
<dbReference type="InterPro" id="IPR012978">
    <property type="entry name" value="HEAT_RRP12"/>
</dbReference>
<keyword evidence="7" id="KW-1185">Reference proteome</keyword>
<feature type="compositionally biased region" description="Acidic residues" evidence="4">
    <location>
        <begin position="336"/>
        <end position="351"/>
    </location>
</feature>
<evidence type="ECO:0000256" key="1">
    <source>
        <dbReference type="ARBA" id="ARBA00004123"/>
    </source>
</evidence>
<feature type="compositionally biased region" description="Basic and acidic residues" evidence="4">
    <location>
        <begin position="1374"/>
        <end position="1393"/>
    </location>
</feature>
<dbReference type="GO" id="GO:0005634">
    <property type="term" value="C:nucleus"/>
    <property type="evidence" value="ECO:0007669"/>
    <property type="project" value="UniProtKB-SubCell"/>
</dbReference>
<accession>A0A8B7NDM0</accession>
<evidence type="ECO:0000256" key="2">
    <source>
        <dbReference type="ARBA" id="ARBA00007690"/>
    </source>
</evidence>
<dbReference type="SUPFAM" id="SSF48371">
    <property type="entry name" value="ARM repeat"/>
    <property type="match status" value="1"/>
</dbReference>
<organism evidence="7 8">
    <name type="scientific">Hyalella azteca</name>
    <name type="common">Amphipod</name>
    <dbReference type="NCBI Taxonomy" id="294128"/>
    <lineage>
        <taxon>Eukaryota</taxon>
        <taxon>Metazoa</taxon>
        <taxon>Ecdysozoa</taxon>
        <taxon>Arthropoda</taxon>
        <taxon>Crustacea</taxon>
        <taxon>Multicrustacea</taxon>
        <taxon>Malacostraca</taxon>
        <taxon>Eumalacostraca</taxon>
        <taxon>Peracarida</taxon>
        <taxon>Amphipoda</taxon>
        <taxon>Senticaudata</taxon>
        <taxon>Talitrida</taxon>
        <taxon>Talitroidea</taxon>
        <taxon>Hyalellidae</taxon>
        <taxon>Hyalella</taxon>
    </lineage>
</organism>
<evidence type="ECO:0000313" key="8">
    <source>
        <dbReference type="RefSeq" id="XP_018011596.1"/>
    </source>
</evidence>
<proteinExistence type="inferred from homology"/>
<evidence type="ECO:0000256" key="4">
    <source>
        <dbReference type="SAM" id="MobiDB-lite"/>
    </source>
</evidence>
<dbReference type="InterPro" id="IPR016024">
    <property type="entry name" value="ARM-type_fold"/>
</dbReference>
<dbReference type="PANTHER" id="PTHR48287:SF1">
    <property type="entry name" value="ARM REPEAT SUPERFAMILY PROTEIN"/>
    <property type="match status" value="1"/>
</dbReference>
<feature type="compositionally biased region" description="Acidic residues" evidence="4">
    <location>
        <begin position="1188"/>
        <end position="1201"/>
    </location>
</feature>
<feature type="compositionally biased region" description="Basic residues" evidence="4">
    <location>
        <begin position="1429"/>
        <end position="1450"/>
    </location>
</feature>
<protein>
    <submittedName>
        <fullName evidence="8">RRP12-like protein</fullName>
    </submittedName>
</protein>
<dbReference type="GeneID" id="108668853"/>
<dbReference type="Proteomes" id="UP000694843">
    <property type="component" value="Unplaced"/>
</dbReference>
<evidence type="ECO:0000259" key="5">
    <source>
        <dbReference type="Pfam" id="PF08161"/>
    </source>
</evidence>
<evidence type="ECO:0000313" key="7">
    <source>
        <dbReference type="Proteomes" id="UP000694843"/>
    </source>
</evidence>
<feature type="region of interest" description="Disordered" evidence="4">
    <location>
        <begin position="1179"/>
        <end position="1206"/>
    </location>
</feature>
<dbReference type="InterPro" id="IPR052087">
    <property type="entry name" value="RRP12"/>
</dbReference>
<comment type="similarity">
    <text evidence="2">Belongs to the RRP12 family.</text>
</comment>
<dbReference type="OrthoDB" id="2192888at2759"/>
<name>A0A8B7NDM0_HYAAZ</name>